<dbReference type="AlphaFoldDB" id="A0A7M7L431"/>
<dbReference type="Proteomes" id="UP000005203">
    <property type="component" value="Linkage group LG5"/>
</dbReference>
<reference evidence="14" key="1">
    <citation type="submission" date="2021-01" db="UniProtKB">
        <authorList>
            <consortium name="EnsemblMetazoa"/>
        </authorList>
    </citation>
    <scope>IDENTIFICATION</scope>
    <source>
        <strain evidence="14">DH4</strain>
    </source>
</reference>
<feature type="coiled-coil region" evidence="10">
    <location>
        <begin position="475"/>
        <end position="541"/>
    </location>
</feature>
<evidence type="ECO:0000256" key="2">
    <source>
        <dbReference type="ARBA" id="ARBA00004430"/>
    </source>
</evidence>
<keyword evidence="3" id="KW-0963">Cytoplasm</keyword>
<dbReference type="InterPro" id="IPR018799">
    <property type="entry name" value="TRAF3IP1"/>
</dbReference>
<evidence type="ECO:0000256" key="1">
    <source>
        <dbReference type="ARBA" id="ARBA00004120"/>
    </source>
</evidence>
<dbReference type="PANTHER" id="PTHR31363">
    <property type="entry name" value="TRAF3-INTERACTING PROTEIN 1"/>
    <property type="match status" value="1"/>
</dbReference>
<proteinExistence type="inferred from homology"/>
<dbReference type="OrthoDB" id="10258914at2759"/>
<evidence type="ECO:0000256" key="8">
    <source>
        <dbReference type="ARBA" id="ARBA00043971"/>
    </source>
</evidence>
<accession>A0A7M7L431</accession>
<dbReference type="GO" id="GO:0008017">
    <property type="term" value="F:microtubule binding"/>
    <property type="evidence" value="ECO:0007669"/>
    <property type="project" value="InterPro"/>
</dbReference>
<dbReference type="GO" id="GO:0042073">
    <property type="term" value="P:intraciliary transport"/>
    <property type="evidence" value="ECO:0007669"/>
    <property type="project" value="TreeGrafter"/>
</dbReference>
<dbReference type="GO" id="GO:0048513">
    <property type="term" value="P:animal organ development"/>
    <property type="evidence" value="ECO:0007669"/>
    <property type="project" value="UniProtKB-ARBA"/>
</dbReference>
<dbReference type="GO" id="GO:0005930">
    <property type="term" value="C:axoneme"/>
    <property type="evidence" value="ECO:0007669"/>
    <property type="project" value="UniProtKB-SubCell"/>
</dbReference>
<evidence type="ECO:0000256" key="11">
    <source>
        <dbReference type="SAM" id="MobiDB-lite"/>
    </source>
</evidence>
<feature type="domain" description="TRAF3-interacting protein 1 C-terminal" evidence="13">
    <location>
        <begin position="436"/>
        <end position="581"/>
    </location>
</feature>
<evidence type="ECO:0000313" key="15">
    <source>
        <dbReference type="Proteomes" id="UP000005203"/>
    </source>
</evidence>
<evidence type="ECO:0000256" key="3">
    <source>
        <dbReference type="ARBA" id="ARBA00022490"/>
    </source>
</evidence>
<dbReference type="GeneID" id="551464"/>
<dbReference type="InterPro" id="IPR041476">
    <property type="entry name" value="TRAF3IP1_C"/>
</dbReference>
<evidence type="ECO:0000256" key="7">
    <source>
        <dbReference type="ARBA" id="ARBA00023273"/>
    </source>
</evidence>
<gene>
    <name evidence="16" type="primary">LOC551464</name>
</gene>
<dbReference type="InterPro" id="IPR040468">
    <property type="entry name" value="TRAF3IP1_N"/>
</dbReference>
<accession>A0A8B8GY72</accession>
<dbReference type="GO" id="GO:0060271">
    <property type="term" value="P:cilium assembly"/>
    <property type="evidence" value="ECO:0007669"/>
    <property type="project" value="TreeGrafter"/>
</dbReference>
<evidence type="ECO:0000256" key="4">
    <source>
        <dbReference type="ARBA" id="ARBA00022794"/>
    </source>
</evidence>
<evidence type="ECO:0000256" key="10">
    <source>
        <dbReference type="SAM" id="Coils"/>
    </source>
</evidence>
<protein>
    <recommendedName>
        <fullName evidence="9">TRAF3-interacting protein 1</fullName>
    </recommendedName>
</protein>
<feature type="region of interest" description="Disordered" evidence="11">
    <location>
        <begin position="330"/>
        <end position="369"/>
    </location>
</feature>
<comment type="similarity">
    <text evidence="8">Belongs to the TRAF3IP1 family.</text>
</comment>
<feature type="region of interest" description="Disordered" evidence="11">
    <location>
        <begin position="136"/>
        <end position="235"/>
    </location>
</feature>
<sequence>MVDDVKLETIKKTQDLLGKYFRKPPLTEKLLRKPPFRFLHDIISAIISETGFLNGLYSEEELNSENIKNKEAKLAYLTKLIDVVKLVTGINLTVRASKIISGQEPTKTNELLQAIGKALDKKISSVEAIEQYKKNFGKSKSSSKNKSSVTRNEKRSLSKETLQKKTTSTKEKSTEQKKKGFDENNITKHEETYKAENQESQKNVKNNSEIIQVELMQEKIPPSAHKKRSLSAKSKQNISSICLSEITPLQLDKKTDEKQKESENKLKHTIYAENNELQNQIVNISNSELKSTSIVKNNKIDEDTNKLQKMQITDNEISIQNIKKFDQSTSEIQRIQSENKDASISQSTSKPRTFLRPSSSRPISARPAAPKIRGKTELIVNEEILTPMGSINVIVENSDLKEDDDAEDMVVMETKGNGSDSLENSTNFKVNDQLTQEHGHLVAQILETQKELVNNDNVDVMPKKINIAWDISSKRDIITKEIDKLRNTIQTLTRATNPLGKLLDYFQEDVEIMQKELLEWKNQYQQVNEQLKIEKMKTQELIEPMKETLKEIDHNMKIQLNKICQAKSQVIKNDQRIQTLLNGHI</sequence>
<evidence type="ECO:0000313" key="16">
    <source>
        <dbReference type="RefSeq" id="XP_026296696.1"/>
    </source>
</evidence>
<dbReference type="Pfam" id="PF17749">
    <property type="entry name" value="MIP-T3_C"/>
    <property type="match status" value="1"/>
</dbReference>
<dbReference type="GO" id="GO:0048731">
    <property type="term" value="P:system development"/>
    <property type="evidence" value="ECO:0007669"/>
    <property type="project" value="UniProtKB-ARBA"/>
</dbReference>
<evidence type="ECO:0000313" key="14">
    <source>
        <dbReference type="EnsemblMetazoa" id="XP_026296696"/>
    </source>
</evidence>
<dbReference type="EnsemblMetazoa" id="XM_026440911">
    <property type="protein sequence ID" value="XP_026296696"/>
    <property type="gene ID" value="LOC551464"/>
</dbReference>
<reference evidence="16" key="2">
    <citation type="submission" date="2025-04" db="UniProtKB">
        <authorList>
            <consortium name="RefSeq"/>
        </authorList>
    </citation>
    <scope>IDENTIFICATION</scope>
    <source>
        <strain evidence="16">DH4</strain>
        <tissue evidence="16">Whole body</tissue>
    </source>
</reference>
<dbReference type="InterPro" id="IPR042576">
    <property type="entry name" value="TRAF3IP1_N_sf"/>
</dbReference>
<feature type="domain" description="TRAF3-interacting protein 1 N-terminal" evidence="12">
    <location>
        <begin position="10"/>
        <end position="118"/>
    </location>
</feature>
<feature type="compositionally biased region" description="Basic and acidic residues" evidence="11">
    <location>
        <begin position="151"/>
        <end position="199"/>
    </location>
</feature>
<evidence type="ECO:0000256" key="5">
    <source>
        <dbReference type="ARBA" id="ARBA00023054"/>
    </source>
</evidence>
<keyword evidence="6" id="KW-0206">Cytoskeleton</keyword>
<dbReference type="GO" id="GO:0070507">
    <property type="term" value="P:regulation of microtubule cytoskeleton organization"/>
    <property type="evidence" value="ECO:0007669"/>
    <property type="project" value="TreeGrafter"/>
</dbReference>
<evidence type="ECO:0000259" key="13">
    <source>
        <dbReference type="Pfam" id="PF17749"/>
    </source>
</evidence>
<evidence type="ECO:0000256" key="9">
    <source>
        <dbReference type="ARBA" id="ARBA00070492"/>
    </source>
</evidence>
<dbReference type="CTD" id="41739"/>
<dbReference type="RefSeq" id="XP_026296696.1">
    <property type="nucleotide sequence ID" value="XM_026440911.1"/>
</dbReference>
<feature type="compositionally biased region" description="Polar residues" evidence="11">
    <location>
        <begin position="330"/>
        <end position="351"/>
    </location>
</feature>
<dbReference type="GO" id="GO:0036064">
    <property type="term" value="C:ciliary basal body"/>
    <property type="evidence" value="ECO:0007669"/>
    <property type="project" value="TreeGrafter"/>
</dbReference>
<feature type="compositionally biased region" description="Low complexity" evidence="11">
    <location>
        <begin position="356"/>
        <end position="369"/>
    </location>
</feature>
<feature type="compositionally biased region" description="Polar residues" evidence="11">
    <location>
        <begin position="200"/>
        <end position="210"/>
    </location>
</feature>
<keyword evidence="4" id="KW-0970">Cilium biogenesis/degradation</keyword>
<dbReference type="GO" id="GO:0030992">
    <property type="term" value="C:intraciliary transport particle B"/>
    <property type="evidence" value="ECO:0007669"/>
    <property type="project" value="TreeGrafter"/>
</dbReference>
<evidence type="ECO:0000256" key="6">
    <source>
        <dbReference type="ARBA" id="ARBA00023212"/>
    </source>
</evidence>
<keyword evidence="5 10" id="KW-0175">Coiled coil</keyword>
<comment type="subcellular location">
    <subcellularLocation>
        <location evidence="2">Cytoplasm</location>
        <location evidence="2">Cytoskeleton</location>
        <location evidence="2">Cilium axoneme</location>
    </subcellularLocation>
    <subcellularLocation>
        <location evidence="1">Cytoplasm</location>
        <location evidence="1">Cytoskeleton</location>
        <location evidence="1">Cilium basal body</location>
    </subcellularLocation>
</comment>
<dbReference type="PANTHER" id="PTHR31363:SF0">
    <property type="entry name" value="TRAF3-INTERACTING PROTEIN 1"/>
    <property type="match status" value="1"/>
</dbReference>
<keyword evidence="7" id="KW-0966">Cell projection</keyword>
<dbReference type="FunFam" id="1.10.418.50:FF:000001">
    <property type="entry name" value="TRAF3-interacting protein 1 isoform X1"/>
    <property type="match status" value="1"/>
</dbReference>
<dbReference type="KEGG" id="ame:551464"/>
<dbReference type="Pfam" id="PF10243">
    <property type="entry name" value="MIP-T3"/>
    <property type="match status" value="1"/>
</dbReference>
<organism evidence="14">
    <name type="scientific">Apis mellifera</name>
    <name type="common">Honeybee</name>
    <dbReference type="NCBI Taxonomy" id="7460"/>
    <lineage>
        <taxon>Eukaryota</taxon>
        <taxon>Metazoa</taxon>
        <taxon>Ecdysozoa</taxon>
        <taxon>Arthropoda</taxon>
        <taxon>Hexapoda</taxon>
        <taxon>Insecta</taxon>
        <taxon>Pterygota</taxon>
        <taxon>Neoptera</taxon>
        <taxon>Endopterygota</taxon>
        <taxon>Hymenoptera</taxon>
        <taxon>Apocrita</taxon>
        <taxon>Aculeata</taxon>
        <taxon>Apoidea</taxon>
        <taxon>Anthophila</taxon>
        <taxon>Apidae</taxon>
        <taxon>Apis</taxon>
    </lineage>
</organism>
<name>A0A7M7L431_APIME</name>
<keyword evidence="15" id="KW-1185">Reference proteome</keyword>
<evidence type="ECO:0000259" key="12">
    <source>
        <dbReference type="Pfam" id="PF10243"/>
    </source>
</evidence>
<dbReference type="Gene3D" id="1.10.418.50">
    <property type="entry name" value="Microtubule-binding protein MIP-T3"/>
    <property type="match status" value="1"/>
</dbReference>